<dbReference type="PANTHER" id="PTHR47999:SF118">
    <property type="entry name" value="OS11G0180900 PROTEIN"/>
    <property type="match status" value="1"/>
</dbReference>
<feature type="domain" description="Myb-like" evidence="6">
    <location>
        <begin position="62"/>
        <end position="112"/>
    </location>
</feature>
<dbReference type="SMART" id="SM00717">
    <property type="entry name" value="SANT"/>
    <property type="match status" value="2"/>
</dbReference>
<feature type="compositionally biased region" description="Polar residues" evidence="5">
    <location>
        <begin position="392"/>
        <end position="402"/>
    </location>
</feature>
<reference evidence="8 9" key="1">
    <citation type="submission" date="2024-09" db="EMBL/GenBank/DDBJ databases">
        <title>Chromosome-scale assembly of Riccia sorocarpa.</title>
        <authorList>
            <person name="Paukszto L."/>
        </authorList>
    </citation>
    <scope>NUCLEOTIDE SEQUENCE [LARGE SCALE GENOMIC DNA]</scope>
    <source>
        <strain evidence="8">LP-2024</strain>
        <tissue evidence="8">Aerial parts of the thallus</tissue>
    </source>
</reference>
<evidence type="ECO:0000256" key="4">
    <source>
        <dbReference type="ARBA" id="ARBA00023242"/>
    </source>
</evidence>
<keyword evidence="2" id="KW-0677">Repeat</keyword>
<sequence length="560" mass="61634">MQSPCCEVKRGLRKGSWTREEDVRLKEYITKHGHSCWRTLPKSAGLQRCGKSCRLRWINYLRPDLKRGNFLNEEEQLIITLQSLLGNRWSLIAGRLPGRTDNEIKNHWNTHLKKNDQSGAQNKVIKLKPQTSQQRLEQQQKAAAAASGTEGQDYNTQSSSDTQISEPTAPTHLVKSGTTELELQSVYGANSNRLEDVLKVPETKQAPVKLVGGNSHYDPIEVSVSSSSPIPEGAFVNTSPSLQPSASATWASLPAMTQLQTGDSCSGADVPMMAYTDSHHTSFQDISSNSNSAALAATSVTTPSDLQSTIQSVLTNKTASYEESNQLSFFSSNWITSCSNSGGVEPDSSTSYESNHKRLLASLSLDRTDSFKLDHLMSNLHDEHSRQDESTNSRSSGAPITDTNFERDALRRFFDGSGSALAQMRMDSWNDSCFLPFLNSPSVSYSSPVDSPSRSEDEQMNRSAPEWVMAESREMEGTEIANAASSQYELAALLLPQNLAMPRNLDLPHGSAPAALDCDLPLVAAPDDYTDTPDVLWDFDPVLMPDTHMHIAIDTLRWQA</sequence>
<dbReference type="PROSITE" id="PS51294">
    <property type="entry name" value="HTH_MYB"/>
    <property type="match status" value="2"/>
</dbReference>
<dbReference type="InterPro" id="IPR015495">
    <property type="entry name" value="Myb_TF_plants"/>
</dbReference>
<feature type="domain" description="HTH myb-type" evidence="7">
    <location>
        <begin position="9"/>
        <end position="61"/>
    </location>
</feature>
<dbReference type="Gene3D" id="1.10.10.60">
    <property type="entry name" value="Homeodomain-like"/>
    <property type="match status" value="2"/>
</dbReference>
<dbReference type="Pfam" id="PF00249">
    <property type="entry name" value="Myb_DNA-binding"/>
    <property type="match status" value="2"/>
</dbReference>
<evidence type="ECO:0000259" key="6">
    <source>
        <dbReference type="PROSITE" id="PS50090"/>
    </source>
</evidence>
<comment type="caution">
    <text evidence="8">The sequence shown here is derived from an EMBL/GenBank/DDBJ whole genome shotgun (WGS) entry which is preliminary data.</text>
</comment>
<feature type="domain" description="HTH myb-type" evidence="7">
    <location>
        <begin position="62"/>
        <end position="116"/>
    </location>
</feature>
<feature type="domain" description="Myb-like" evidence="6">
    <location>
        <begin position="9"/>
        <end position="61"/>
    </location>
</feature>
<dbReference type="InterPro" id="IPR001005">
    <property type="entry name" value="SANT/Myb"/>
</dbReference>
<evidence type="ECO:0000313" key="8">
    <source>
        <dbReference type="EMBL" id="KAL3676800.1"/>
    </source>
</evidence>
<evidence type="ECO:0000313" key="9">
    <source>
        <dbReference type="Proteomes" id="UP001633002"/>
    </source>
</evidence>
<feature type="region of interest" description="Disordered" evidence="5">
    <location>
        <begin position="131"/>
        <end position="177"/>
    </location>
</feature>
<dbReference type="EMBL" id="JBJQOH010000008">
    <property type="protein sequence ID" value="KAL3676800.1"/>
    <property type="molecule type" value="Genomic_DNA"/>
</dbReference>
<evidence type="ECO:0000256" key="5">
    <source>
        <dbReference type="SAM" id="MobiDB-lite"/>
    </source>
</evidence>
<keyword evidence="9" id="KW-1185">Reference proteome</keyword>
<dbReference type="PANTHER" id="PTHR47999">
    <property type="entry name" value="TRANSCRIPTION FACTOR MYB8-RELATED-RELATED"/>
    <property type="match status" value="1"/>
</dbReference>
<dbReference type="GO" id="GO:0003677">
    <property type="term" value="F:DNA binding"/>
    <property type="evidence" value="ECO:0007669"/>
    <property type="project" value="UniProtKB-KW"/>
</dbReference>
<feature type="region of interest" description="Disordered" evidence="5">
    <location>
        <begin position="382"/>
        <end position="402"/>
    </location>
</feature>
<dbReference type="InterPro" id="IPR017930">
    <property type="entry name" value="Myb_dom"/>
</dbReference>
<gene>
    <name evidence="8" type="ORF">R1sor_026748</name>
</gene>
<dbReference type="Proteomes" id="UP001633002">
    <property type="component" value="Unassembled WGS sequence"/>
</dbReference>
<organism evidence="8 9">
    <name type="scientific">Riccia sorocarpa</name>
    <dbReference type="NCBI Taxonomy" id="122646"/>
    <lineage>
        <taxon>Eukaryota</taxon>
        <taxon>Viridiplantae</taxon>
        <taxon>Streptophyta</taxon>
        <taxon>Embryophyta</taxon>
        <taxon>Marchantiophyta</taxon>
        <taxon>Marchantiopsida</taxon>
        <taxon>Marchantiidae</taxon>
        <taxon>Marchantiales</taxon>
        <taxon>Ricciaceae</taxon>
        <taxon>Riccia</taxon>
    </lineage>
</organism>
<evidence type="ECO:0000256" key="2">
    <source>
        <dbReference type="ARBA" id="ARBA00022737"/>
    </source>
</evidence>
<dbReference type="FunFam" id="1.10.10.60:FF:000001">
    <property type="entry name" value="MYB-related transcription factor"/>
    <property type="match status" value="1"/>
</dbReference>
<proteinExistence type="predicted"/>
<evidence type="ECO:0000256" key="1">
    <source>
        <dbReference type="ARBA" id="ARBA00004123"/>
    </source>
</evidence>
<dbReference type="SUPFAM" id="SSF46689">
    <property type="entry name" value="Homeodomain-like"/>
    <property type="match status" value="1"/>
</dbReference>
<protein>
    <submittedName>
        <fullName evidence="8">Uncharacterized protein</fullName>
    </submittedName>
</protein>
<evidence type="ECO:0000256" key="3">
    <source>
        <dbReference type="ARBA" id="ARBA00023125"/>
    </source>
</evidence>
<dbReference type="PROSITE" id="PS50090">
    <property type="entry name" value="MYB_LIKE"/>
    <property type="match status" value="2"/>
</dbReference>
<keyword evidence="4" id="KW-0539">Nucleus</keyword>
<dbReference type="AlphaFoldDB" id="A0ABD3GCB5"/>
<dbReference type="CDD" id="cd00167">
    <property type="entry name" value="SANT"/>
    <property type="match status" value="2"/>
</dbReference>
<evidence type="ECO:0000259" key="7">
    <source>
        <dbReference type="PROSITE" id="PS51294"/>
    </source>
</evidence>
<keyword evidence="3" id="KW-0238">DNA-binding</keyword>
<feature type="compositionally biased region" description="Basic and acidic residues" evidence="5">
    <location>
        <begin position="382"/>
        <end position="391"/>
    </location>
</feature>
<comment type="subcellular location">
    <subcellularLocation>
        <location evidence="1">Nucleus</location>
    </subcellularLocation>
</comment>
<feature type="compositionally biased region" description="Polar residues" evidence="5">
    <location>
        <begin position="131"/>
        <end position="141"/>
    </location>
</feature>
<name>A0ABD3GCB5_9MARC</name>
<accession>A0ABD3GCB5</accession>
<feature type="compositionally biased region" description="Polar residues" evidence="5">
    <location>
        <begin position="149"/>
        <end position="168"/>
    </location>
</feature>
<dbReference type="GO" id="GO:0005634">
    <property type="term" value="C:nucleus"/>
    <property type="evidence" value="ECO:0007669"/>
    <property type="project" value="UniProtKB-SubCell"/>
</dbReference>
<dbReference type="InterPro" id="IPR009057">
    <property type="entry name" value="Homeodomain-like_sf"/>
</dbReference>